<dbReference type="Pfam" id="PF03466">
    <property type="entry name" value="LysR_substrate"/>
    <property type="match status" value="1"/>
</dbReference>
<dbReference type="Gene3D" id="1.10.10.10">
    <property type="entry name" value="Winged helix-like DNA-binding domain superfamily/Winged helix DNA-binding domain"/>
    <property type="match status" value="1"/>
</dbReference>
<reference evidence="7" key="1">
    <citation type="submission" date="2016-10" db="EMBL/GenBank/DDBJ databases">
        <authorList>
            <person name="Varghese N."/>
            <person name="Submissions S."/>
        </authorList>
    </citation>
    <scope>NUCLEOTIDE SEQUENCE [LARGE SCALE GENOMIC DNA]</scope>
    <source>
        <strain evidence="7">CGMCC 4.3530</strain>
    </source>
</reference>
<dbReference type="GO" id="GO:0003700">
    <property type="term" value="F:DNA-binding transcription factor activity"/>
    <property type="evidence" value="ECO:0007669"/>
    <property type="project" value="InterPro"/>
</dbReference>
<keyword evidence="7" id="KW-1185">Reference proteome</keyword>
<dbReference type="Gene3D" id="3.40.190.290">
    <property type="match status" value="1"/>
</dbReference>
<gene>
    <name evidence="6" type="ORF">SAMN05216215_102842</name>
</gene>
<dbReference type="Pfam" id="PF00126">
    <property type="entry name" value="HTH_1"/>
    <property type="match status" value="1"/>
</dbReference>
<evidence type="ECO:0000259" key="5">
    <source>
        <dbReference type="PROSITE" id="PS50931"/>
    </source>
</evidence>
<dbReference type="PANTHER" id="PTHR30346:SF28">
    <property type="entry name" value="HTH-TYPE TRANSCRIPTIONAL REGULATOR CYNR"/>
    <property type="match status" value="1"/>
</dbReference>
<dbReference type="OrthoDB" id="3181812at2"/>
<comment type="similarity">
    <text evidence="1">Belongs to the LysR transcriptional regulatory family.</text>
</comment>
<dbReference type="CDD" id="cd05466">
    <property type="entry name" value="PBP2_LTTR_substrate"/>
    <property type="match status" value="1"/>
</dbReference>
<dbReference type="InterPro" id="IPR036390">
    <property type="entry name" value="WH_DNA-bd_sf"/>
</dbReference>
<evidence type="ECO:0000256" key="2">
    <source>
        <dbReference type="ARBA" id="ARBA00023015"/>
    </source>
</evidence>
<dbReference type="GO" id="GO:0003677">
    <property type="term" value="F:DNA binding"/>
    <property type="evidence" value="ECO:0007669"/>
    <property type="project" value="UniProtKB-KW"/>
</dbReference>
<organism evidence="6 7">
    <name type="scientific">Saccharopolyspora shandongensis</name>
    <dbReference type="NCBI Taxonomy" id="418495"/>
    <lineage>
        <taxon>Bacteria</taxon>
        <taxon>Bacillati</taxon>
        <taxon>Actinomycetota</taxon>
        <taxon>Actinomycetes</taxon>
        <taxon>Pseudonocardiales</taxon>
        <taxon>Pseudonocardiaceae</taxon>
        <taxon>Saccharopolyspora</taxon>
    </lineage>
</organism>
<feature type="domain" description="HTH lysR-type" evidence="5">
    <location>
        <begin position="1"/>
        <end position="58"/>
    </location>
</feature>
<evidence type="ECO:0000256" key="1">
    <source>
        <dbReference type="ARBA" id="ARBA00009437"/>
    </source>
</evidence>
<dbReference type="InterPro" id="IPR000847">
    <property type="entry name" value="LysR_HTH_N"/>
</dbReference>
<dbReference type="InterPro" id="IPR005119">
    <property type="entry name" value="LysR_subst-bd"/>
</dbReference>
<sequence length="318" mass="33745">MEVRQAQQFLAVVEHGGIARAAPALHLAQPSLSQAIRTLEHEMGAPLFHRVGRGLVLTTAGEALINPARQLLRDVATARASVAEVAGVLSGSLDISLMGGPLEHLIPTVAAFRRRHPDVLVRLDVPNLERTLLNHVRQGRSELGFTPLTPDTEDGTTALPGLNVLPLGSDELMLALPPGTDPALPDPLPVDRLPAIPTIAIPRDADTRKAVEQIFRAVGMRTKLALVTAYRSTQIPLVLRGAGMAFVIGNQAEWARAQGAVVRHLSPTTSIAYGAVTRSGYLSPGANAFLNLAISRLSASPATTPCSHSHRTRSSALQ</sequence>
<dbReference type="SUPFAM" id="SSF46785">
    <property type="entry name" value="Winged helix' DNA-binding domain"/>
    <property type="match status" value="1"/>
</dbReference>
<dbReference type="STRING" id="418495.SAMN05216215_102842"/>
<dbReference type="Proteomes" id="UP000199529">
    <property type="component" value="Unassembled WGS sequence"/>
</dbReference>
<dbReference type="PRINTS" id="PR00039">
    <property type="entry name" value="HTHLYSR"/>
</dbReference>
<evidence type="ECO:0000313" key="7">
    <source>
        <dbReference type="Proteomes" id="UP000199529"/>
    </source>
</evidence>
<dbReference type="FunFam" id="1.10.10.10:FF:000001">
    <property type="entry name" value="LysR family transcriptional regulator"/>
    <property type="match status" value="1"/>
</dbReference>
<keyword evidence="4" id="KW-0804">Transcription</keyword>
<name>A0A1H3KH91_9PSEU</name>
<evidence type="ECO:0000256" key="4">
    <source>
        <dbReference type="ARBA" id="ARBA00023163"/>
    </source>
</evidence>
<evidence type="ECO:0000313" key="6">
    <source>
        <dbReference type="EMBL" id="SDY51493.1"/>
    </source>
</evidence>
<evidence type="ECO:0000256" key="3">
    <source>
        <dbReference type="ARBA" id="ARBA00023125"/>
    </source>
</evidence>
<protein>
    <submittedName>
        <fullName evidence="6">DNA-binding transcriptional regulator, LysR family</fullName>
    </submittedName>
</protein>
<dbReference type="PANTHER" id="PTHR30346">
    <property type="entry name" value="TRANSCRIPTIONAL DUAL REGULATOR HCAR-RELATED"/>
    <property type="match status" value="1"/>
</dbReference>
<dbReference type="PROSITE" id="PS50931">
    <property type="entry name" value="HTH_LYSR"/>
    <property type="match status" value="1"/>
</dbReference>
<keyword evidence="2" id="KW-0805">Transcription regulation</keyword>
<dbReference type="InterPro" id="IPR036388">
    <property type="entry name" value="WH-like_DNA-bd_sf"/>
</dbReference>
<dbReference type="AlphaFoldDB" id="A0A1H3KH91"/>
<dbReference type="GO" id="GO:0032993">
    <property type="term" value="C:protein-DNA complex"/>
    <property type="evidence" value="ECO:0007669"/>
    <property type="project" value="TreeGrafter"/>
</dbReference>
<dbReference type="SUPFAM" id="SSF53850">
    <property type="entry name" value="Periplasmic binding protein-like II"/>
    <property type="match status" value="1"/>
</dbReference>
<keyword evidence="3 6" id="KW-0238">DNA-binding</keyword>
<dbReference type="EMBL" id="FNOK01000028">
    <property type="protein sequence ID" value="SDY51493.1"/>
    <property type="molecule type" value="Genomic_DNA"/>
</dbReference>
<accession>A0A1H3KH91</accession>
<dbReference type="RefSeq" id="WP_093270287.1">
    <property type="nucleotide sequence ID" value="NZ_FNOK01000028.1"/>
</dbReference>
<proteinExistence type="inferred from homology"/>